<comment type="caution">
    <text evidence="1">The sequence shown here is derived from an EMBL/GenBank/DDBJ whole genome shotgun (WGS) entry which is preliminary data.</text>
</comment>
<gene>
    <name evidence="1" type="ORF">GKZ28_12065</name>
</gene>
<evidence type="ECO:0000313" key="2">
    <source>
        <dbReference type="Proteomes" id="UP000656077"/>
    </source>
</evidence>
<dbReference type="InterPro" id="IPR050580">
    <property type="entry name" value="2H_phosphoesterase_YjcG-like"/>
</dbReference>
<dbReference type="PANTHER" id="PTHR40037">
    <property type="entry name" value="PHOSPHOESTERASE YJCG-RELATED"/>
    <property type="match status" value="1"/>
</dbReference>
<sequence>MRYVIVCVVKGIAGDFNNNLRKELFEKFKAKSSKLPAHFTIKAPFEYEGEITELEKVLEEFCEKEVAEEFTIDGYDYFDDRVIYMRVNMSKQAKNIHDKLIDKMREVSYIEFDKKDGKNKIFHVTLASKNLRPIYNKVWEHIQLYSCNFQCPFDNITVYNWKEGTWKLYKEFRLKDA</sequence>
<dbReference type="RefSeq" id="WP_160359380.1">
    <property type="nucleotide sequence ID" value="NZ_WSRQ01000017.1"/>
</dbReference>
<evidence type="ECO:0000313" key="1">
    <source>
        <dbReference type="EMBL" id="MVX64426.1"/>
    </source>
</evidence>
<dbReference type="Pfam" id="PF13563">
    <property type="entry name" value="2_5_RNA_ligase2"/>
    <property type="match status" value="1"/>
</dbReference>
<organism evidence="1 2">
    <name type="scientific">Clostridium chromiireducens</name>
    <dbReference type="NCBI Taxonomy" id="225345"/>
    <lineage>
        <taxon>Bacteria</taxon>
        <taxon>Bacillati</taxon>
        <taxon>Bacillota</taxon>
        <taxon>Clostridia</taxon>
        <taxon>Eubacteriales</taxon>
        <taxon>Clostridiaceae</taxon>
        <taxon>Clostridium</taxon>
    </lineage>
</organism>
<protein>
    <submittedName>
        <fullName evidence="1">2'-5' RNA ligase family protein</fullName>
    </submittedName>
</protein>
<dbReference type="EMBL" id="WSRQ01000017">
    <property type="protein sequence ID" value="MVX64426.1"/>
    <property type="molecule type" value="Genomic_DNA"/>
</dbReference>
<proteinExistence type="predicted"/>
<dbReference type="SUPFAM" id="SSF55144">
    <property type="entry name" value="LigT-like"/>
    <property type="match status" value="1"/>
</dbReference>
<name>A0A964RML1_9CLOT</name>
<dbReference type="InterPro" id="IPR009097">
    <property type="entry name" value="Cyclic_Pdiesterase"/>
</dbReference>
<dbReference type="Proteomes" id="UP000656077">
    <property type="component" value="Unassembled WGS sequence"/>
</dbReference>
<dbReference type="Gene3D" id="3.90.1140.10">
    <property type="entry name" value="Cyclic phosphodiesterase"/>
    <property type="match status" value="1"/>
</dbReference>
<reference evidence="1" key="1">
    <citation type="submission" date="2019-12" db="EMBL/GenBank/DDBJ databases">
        <title>Microbes associate with the intestines of laboratory mice.</title>
        <authorList>
            <person name="Navarre W."/>
            <person name="Wong E."/>
        </authorList>
    </citation>
    <scope>NUCLEOTIDE SEQUENCE</scope>
    <source>
        <strain evidence="1">NM79_F5</strain>
    </source>
</reference>
<dbReference type="GO" id="GO:0016874">
    <property type="term" value="F:ligase activity"/>
    <property type="evidence" value="ECO:0007669"/>
    <property type="project" value="UniProtKB-KW"/>
</dbReference>
<dbReference type="PANTHER" id="PTHR40037:SF1">
    <property type="entry name" value="PHOSPHOESTERASE SAOUHSC_00951-RELATED"/>
    <property type="match status" value="1"/>
</dbReference>
<dbReference type="AlphaFoldDB" id="A0A964RML1"/>
<accession>A0A964RML1</accession>
<keyword evidence="1" id="KW-0436">Ligase</keyword>